<name>A0A6J0UXF0_9SAUR</name>
<dbReference type="InterPro" id="IPR051655">
    <property type="entry name" value="FAM161"/>
</dbReference>
<evidence type="ECO:0000256" key="1">
    <source>
        <dbReference type="ARBA" id="ARBA00006663"/>
    </source>
</evidence>
<dbReference type="GeneID" id="110086364"/>
<dbReference type="KEGG" id="pvt:110086364"/>
<dbReference type="GO" id="GO:0005856">
    <property type="term" value="C:cytoskeleton"/>
    <property type="evidence" value="ECO:0007669"/>
    <property type="project" value="UniProtKB-ARBA"/>
</dbReference>
<reference evidence="4" key="1">
    <citation type="submission" date="2025-05" db="UniProtKB">
        <authorList>
            <consortium name="RefSeq"/>
        </authorList>
    </citation>
    <scope>NUCLEOTIDE SEQUENCE [LARGE SCALE GENOMIC DNA]</scope>
</reference>
<organism evidence="4 5">
    <name type="scientific">Pogona vitticeps</name>
    <name type="common">central bearded dragon</name>
    <dbReference type="NCBI Taxonomy" id="103695"/>
    <lineage>
        <taxon>Eukaryota</taxon>
        <taxon>Metazoa</taxon>
        <taxon>Chordata</taxon>
        <taxon>Craniata</taxon>
        <taxon>Vertebrata</taxon>
        <taxon>Euteleostomi</taxon>
        <taxon>Lepidosauria</taxon>
        <taxon>Squamata</taxon>
        <taxon>Bifurcata</taxon>
        <taxon>Unidentata</taxon>
        <taxon>Episquamata</taxon>
        <taxon>Toxicofera</taxon>
        <taxon>Iguania</taxon>
        <taxon>Acrodonta</taxon>
        <taxon>Agamidae</taxon>
        <taxon>Amphibolurinae</taxon>
        <taxon>Pogona</taxon>
    </lineage>
</organism>
<feature type="region of interest" description="Disordered" evidence="3">
    <location>
        <begin position="1"/>
        <end position="44"/>
    </location>
</feature>
<sequence length="624" mass="73192">MTASDPEGAASGAEAEREEEQEEVRRVFPVKTHSDSESEQGNNVAVLNRSKLLDFLQSDEDLTPTSNSDEELYQSLQDLKRKNRQCLLELGLMYQVQLENNHESSKEEKELEDIFQGNGRLLSSKFYEELTSGNTKRFNSLTDLTIDSSKDEHNLSLPSSYSKPMSASGTWISSITVPQPFKMTLREARKKSQLFKSHALLELETAMFKRQSEEEAECQKQFRAQPVPAHVYLPLYQEIMEKNEIRRQVETQKRRELLLSMQKPFTFQEKEEKRKEATRHKILDILASSKKAAPKVRKKIPKSAFEPMLGDKLKEAELLRKIRIEMRAKDLLESSWAPIELGSRQRENESRIASRNKEQKLSFIHRNFSFKPRINTSVPDFEGLHWAFQREALCRRENKEATHNKPFHLRTSNLHCKHQEMMDFQKPSEVPVRRSRSMTCLSSLSSNTLPIYITDAERKRRFAIKLRQENKKHKENESVRWAELQRKKSQAMHQSLNSRAKAMDPHKSLEETYKEKLRQNWQNDQRRTREYKKELEEMKMRVKNRPYLFEQVTKCSAQQGAERHFRDTLQQFGLNEKFVKNKGEKATGPIRKGHSASQRIHTSQRDTDIIKELSEEGKRRLELK</sequence>
<reference evidence="5" key="2">
    <citation type="submission" date="2025-08" db="UniProtKB">
        <authorList>
            <consortium name="RefSeq"/>
        </authorList>
    </citation>
    <scope>IDENTIFICATION</scope>
</reference>
<dbReference type="PANTHER" id="PTHR21501">
    <property type="entry name" value="PROTEIN FAM-161"/>
    <property type="match status" value="1"/>
</dbReference>
<dbReference type="GO" id="GO:0044782">
    <property type="term" value="P:cilium organization"/>
    <property type="evidence" value="ECO:0007669"/>
    <property type="project" value="TreeGrafter"/>
</dbReference>
<dbReference type="Pfam" id="PF10595">
    <property type="entry name" value="FAM161A_B"/>
    <property type="match status" value="1"/>
</dbReference>
<evidence type="ECO:0000256" key="3">
    <source>
        <dbReference type="SAM" id="MobiDB-lite"/>
    </source>
</evidence>
<dbReference type="RefSeq" id="XP_020662899.2">
    <property type="nucleotide sequence ID" value="XM_020807240.2"/>
</dbReference>
<proteinExistence type="inferred from homology"/>
<dbReference type="PANTHER" id="PTHR21501:SF4">
    <property type="entry name" value="PROTEIN FAM161B"/>
    <property type="match status" value="1"/>
</dbReference>
<accession>A0A6J0UXF0</accession>
<dbReference type="OrthoDB" id="2150121at2759"/>
<dbReference type="InParanoid" id="A0A6J0UXF0"/>
<dbReference type="GO" id="GO:0005929">
    <property type="term" value="C:cilium"/>
    <property type="evidence" value="ECO:0007669"/>
    <property type="project" value="TreeGrafter"/>
</dbReference>
<keyword evidence="2" id="KW-0175">Coiled coil</keyword>
<evidence type="ECO:0000313" key="5">
    <source>
        <dbReference type="RefSeq" id="XP_020662899.2"/>
    </source>
</evidence>
<dbReference type="InterPro" id="IPR019579">
    <property type="entry name" value="FAM161A/B"/>
</dbReference>
<dbReference type="CTD" id="145483"/>
<feature type="region of interest" description="Disordered" evidence="3">
    <location>
        <begin position="580"/>
        <end position="609"/>
    </location>
</feature>
<gene>
    <name evidence="5" type="primary">FAM161B</name>
</gene>
<dbReference type="AlphaFoldDB" id="A0A6J0UXF0"/>
<dbReference type="Proteomes" id="UP001652642">
    <property type="component" value="Chromosome 1"/>
</dbReference>
<evidence type="ECO:0000256" key="2">
    <source>
        <dbReference type="ARBA" id="ARBA00023054"/>
    </source>
</evidence>
<comment type="similarity">
    <text evidence="1">Belongs to the FAM161 family.</text>
</comment>
<protein>
    <submittedName>
        <fullName evidence="5">Protein FAM161B isoform X1</fullName>
    </submittedName>
</protein>
<keyword evidence="4" id="KW-1185">Reference proteome</keyword>
<evidence type="ECO:0000313" key="4">
    <source>
        <dbReference type="Proteomes" id="UP001652642"/>
    </source>
</evidence>